<comment type="similarity">
    <text evidence="2">Belongs to the 5'-nucleotidase family.</text>
</comment>
<name>A0ABT5ES32_9BACT</name>
<dbReference type="PRINTS" id="PR01607">
    <property type="entry name" value="APYRASEFAMLY"/>
</dbReference>
<dbReference type="PANTHER" id="PTHR11575:SF24">
    <property type="entry name" value="5'-NUCLEOTIDASE"/>
    <property type="match status" value="1"/>
</dbReference>
<organism evidence="5 6">
    <name type="scientific">Polyangium mundeleinium</name>
    <dbReference type="NCBI Taxonomy" id="2995306"/>
    <lineage>
        <taxon>Bacteria</taxon>
        <taxon>Pseudomonadati</taxon>
        <taxon>Myxococcota</taxon>
        <taxon>Polyangia</taxon>
        <taxon>Polyangiales</taxon>
        <taxon>Polyangiaceae</taxon>
        <taxon>Polyangium</taxon>
    </lineage>
</organism>
<dbReference type="Gene3D" id="3.60.21.10">
    <property type="match status" value="1"/>
</dbReference>
<feature type="domain" description="Calcineurin-like phosphoesterase" evidence="3">
    <location>
        <begin position="78"/>
        <end position="324"/>
    </location>
</feature>
<dbReference type="InterPro" id="IPR029052">
    <property type="entry name" value="Metallo-depent_PP-like"/>
</dbReference>
<dbReference type="RefSeq" id="WP_271919187.1">
    <property type="nucleotide sequence ID" value="NZ_JAQNDO010000001.1"/>
</dbReference>
<dbReference type="PANTHER" id="PTHR11575">
    <property type="entry name" value="5'-NUCLEOTIDASE-RELATED"/>
    <property type="match status" value="1"/>
</dbReference>
<feature type="domain" description="5'-Nucleotidase C-terminal" evidence="4">
    <location>
        <begin position="410"/>
        <end position="568"/>
    </location>
</feature>
<protein>
    <submittedName>
        <fullName evidence="5">Bifunctional metallophosphatase/5'-nucleotidase</fullName>
    </submittedName>
</protein>
<dbReference type="SUPFAM" id="SSF56300">
    <property type="entry name" value="Metallo-dependent phosphatases"/>
    <property type="match status" value="1"/>
</dbReference>
<evidence type="ECO:0000256" key="1">
    <source>
        <dbReference type="ARBA" id="ARBA00022729"/>
    </source>
</evidence>
<dbReference type="Pfam" id="PF02872">
    <property type="entry name" value="5_nucleotid_C"/>
    <property type="match status" value="1"/>
</dbReference>
<dbReference type="PROSITE" id="PS51257">
    <property type="entry name" value="PROKAR_LIPOPROTEIN"/>
    <property type="match status" value="1"/>
</dbReference>
<sequence length="606" mass="61530">MRRVLSVRGWVSAGLLGLVVVAGCGGTEARPPDSTSSGTGGMAGAGGAGGMGGAGGAGGMGGAGGAGGAPEPPVRVQILGFNDFHGNLEPPPGSAGQITLPDNTTVDAGGAAYFAQHVASLRAENPNTVVASAGDLIGGSPLLSALFHDEPTIGAMNLIGLDMNAVGNHELDEGKNELLRMQNGGCHPKDGCQGSNNFPGASFAFLAANILDETTGKPLFPPYTIRTFETTKVAFVGMTLKATPTIVDPSGIQDLSFLDEVETVNALVPELQAQGIEAIVVLLHEGGATTGHFDECAGISGPVVQIATNMSDAVDVILSGHTHAAYNCMIGGKLVTSGASNGRLITDIDLELSHLTGDVIKKEAKNVVVTRDTADTQVETYVNGYAAQVAPLAEKQVGTITATLNRGQPPLGASVFTLGVVVADSMLAATKDPIQGGAQLALMNAGGVRANLPFMAAAGEATNGIVTYKELFSVVPFANSIVVMSLTGAQLDALLEQQFGVDPSGAPFIYLLQPSSNFRYAYSASAPPGSKVDPASILIDGMPIDMGKTYRVAVNSYNAAGGDGFSILTLGTDRLGGALDIDALQAHFVASSPISPPAVDLVQALP</sequence>
<evidence type="ECO:0000259" key="4">
    <source>
        <dbReference type="Pfam" id="PF02872"/>
    </source>
</evidence>
<dbReference type="Gene3D" id="3.90.780.10">
    <property type="entry name" value="5'-Nucleotidase, C-terminal domain"/>
    <property type="match status" value="1"/>
</dbReference>
<accession>A0ABT5ES32</accession>
<evidence type="ECO:0000256" key="2">
    <source>
        <dbReference type="RuleBase" id="RU362119"/>
    </source>
</evidence>
<dbReference type="InterPro" id="IPR004843">
    <property type="entry name" value="Calcineurin-like_PHP"/>
</dbReference>
<evidence type="ECO:0000259" key="3">
    <source>
        <dbReference type="Pfam" id="PF00149"/>
    </source>
</evidence>
<reference evidence="5 6" key="1">
    <citation type="submission" date="2022-11" db="EMBL/GenBank/DDBJ databases">
        <title>Minimal conservation of predation-associated metabolite biosynthetic gene clusters underscores biosynthetic potential of Myxococcota including descriptions for ten novel species: Archangium lansinium sp. nov., Myxococcus landrumus sp. nov., Nannocystis bai.</title>
        <authorList>
            <person name="Ahearne A."/>
            <person name="Stevens C."/>
            <person name="Dowd S."/>
        </authorList>
    </citation>
    <scope>NUCLEOTIDE SEQUENCE [LARGE SCALE GENOMIC DNA]</scope>
    <source>
        <strain evidence="5 6">RJM3</strain>
    </source>
</reference>
<comment type="caution">
    <text evidence="5">The sequence shown here is derived from an EMBL/GenBank/DDBJ whole genome shotgun (WGS) entry which is preliminary data.</text>
</comment>
<dbReference type="Pfam" id="PF00149">
    <property type="entry name" value="Metallophos"/>
    <property type="match status" value="1"/>
</dbReference>
<dbReference type="Proteomes" id="UP001221411">
    <property type="component" value="Unassembled WGS sequence"/>
</dbReference>
<evidence type="ECO:0000313" key="5">
    <source>
        <dbReference type="EMBL" id="MDC0743546.1"/>
    </source>
</evidence>
<evidence type="ECO:0000313" key="6">
    <source>
        <dbReference type="Proteomes" id="UP001221411"/>
    </source>
</evidence>
<dbReference type="InterPro" id="IPR036907">
    <property type="entry name" value="5'-Nucleotdase_C_sf"/>
</dbReference>
<dbReference type="InterPro" id="IPR008334">
    <property type="entry name" value="5'-Nucleotdase_C"/>
</dbReference>
<dbReference type="InterPro" id="IPR006179">
    <property type="entry name" value="5_nucleotidase/apyrase"/>
</dbReference>
<keyword evidence="2" id="KW-0547">Nucleotide-binding</keyword>
<dbReference type="SUPFAM" id="SSF55816">
    <property type="entry name" value="5'-nucleotidase (syn. UDP-sugar hydrolase), C-terminal domain"/>
    <property type="match status" value="1"/>
</dbReference>
<gene>
    <name evidence="5" type="ORF">POL67_19625</name>
</gene>
<keyword evidence="6" id="KW-1185">Reference proteome</keyword>
<proteinExistence type="inferred from homology"/>
<keyword evidence="2" id="KW-0378">Hydrolase</keyword>
<dbReference type="EMBL" id="JAQNDO010000001">
    <property type="protein sequence ID" value="MDC0743546.1"/>
    <property type="molecule type" value="Genomic_DNA"/>
</dbReference>
<keyword evidence="1" id="KW-0732">Signal</keyword>